<name>A0A437M1L3_9PROT</name>
<organism evidence="2 3">
    <name type="scientific">Rhodovarius crocodyli</name>
    <dbReference type="NCBI Taxonomy" id="1979269"/>
    <lineage>
        <taxon>Bacteria</taxon>
        <taxon>Pseudomonadati</taxon>
        <taxon>Pseudomonadota</taxon>
        <taxon>Alphaproteobacteria</taxon>
        <taxon>Acetobacterales</taxon>
        <taxon>Roseomonadaceae</taxon>
        <taxon>Rhodovarius</taxon>
    </lineage>
</organism>
<feature type="compositionally biased region" description="Low complexity" evidence="1">
    <location>
        <begin position="74"/>
        <end position="83"/>
    </location>
</feature>
<comment type="caution">
    <text evidence="2">The sequence shown here is derived from an EMBL/GenBank/DDBJ whole genome shotgun (WGS) entry which is preliminary data.</text>
</comment>
<dbReference type="Proteomes" id="UP000282957">
    <property type="component" value="Unassembled WGS sequence"/>
</dbReference>
<dbReference type="EMBL" id="SACL01000011">
    <property type="protein sequence ID" value="RVT91414.1"/>
    <property type="molecule type" value="Genomic_DNA"/>
</dbReference>
<gene>
    <name evidence="2" type="ORF">EOD42_22425</name>
</gene>
<proteinExistence type="predicted"/>
<feature type="region of interest" description="Disordered" evidence="1">
    <location>
        <begin position="68"/>
        <end position="94"/>
    </location>
</feature>
<dbReference type="AlphaFoldDB" id="A0A437M1L3"/>
<evidence type="ECO:0000313" key="2">
    <source>
        <dbReference type="EMBL" id="RVT91414.1"/>
    </source>
</evidence>
<evidence type="ECO:0000313" key="3">
    <source>
        <dbReference type="Proteomes" id="UP000282957"/>
    </source>
</evidence>
<protein>
    <submittedName>
        <fullName evidence="2">Uncharacterized protein</fullName>
    </submittedName>
</protein>
<keyword evidence="3" id="KW-1185">Reference proteome</keyword>
<dbReference type="RefSeq" id="WP_127789832.1">
    <property type="nucleotide sequence ID" value="NZ_SACL01000011.1"/>
</dbReference>
<accession>A0A437M1L3</accession>
<sequence length="94" mass="10495">MGKAQSQTLEAWFRRKYSLPPNDPRFLSATVEMIEADFWMHQYADGKAGSEEFEDGDFDLAAEIRRAEEEGEAAEAARAAAAATPPEDWEDLPS</sequence>
<dbReference type="OrthoDB" id="7376651at2"/>
<reference evidence="2 3" key="1">
    <citation type="submission" date="2019-01" db="EMBL/GenBank/DDBJ databases">
        <authorList>
            <person name="Chen W.-M."/>
        </authorList>
    </citation>
    <scope>NUCLEOTIDE SEQUENCE [LARGE SCALE GENOMIC DNA]</scope>
    <source>
        <strain evidence="2 3">CCP-6</strain>
    </source>
</reference>
<evidence type="ECO:0000256" key="1">
    <source>
        <dbReference type="SAM" id="MobiDB-lite"/>
    </source>
</evidence>